<dbReference type="PANTHER" id="PTHR42879:SF2">
    <property type="entry name" value="3-OXOACYL-[ACYL-CARRIER-PROTEIN] REDUCTASE FABG"/>
    <property type="match status" value="1"/>
</dbReference>
<dbReference type="FunFam" id="3.40.50.720:FF:000084">
    <property type="entry name" value="Short-chain dehydrogenase reductase"/>
    <property type="match status" value="1"/>
</dbReference>
<comment type="caution">
    <text evidence="4">The sequence shown here is derived from an EMBL/GenBank/DDBJ whole genome shotgun (WGS) entry which is preliminary data.</text>
</comment>
<proteinExistence type="inferred from homology"/>
<evidence type="ECO:0000256" key="2">
    <source>
        <dbReference type="RuleBase" id="RU000363"/>
    </source>
</evidence>
<evidence type="ECO:0000313" key="4">
    <source>
        <dbReference type="EMBL" id="PZQ96120.1"/>
    </source>
</evidence>
<evidence type="ECO:0000256" key="1">
    <source>
        <dbReference type="ARBA" id="ARBA00006484"/>
    </source>
</evidence>
<dbReference type="InterPro" id="IPR036291">
    <property type="entry name" value="NAD(P)-bd_dom_sf"/>
</dbReference>
<dbReference type="SMART" id="SM00822">
    <property type="entry name" value="PKS_KR"/>
    <property type="match status" value="1"/>
</dbReference>
<evidence type="ECO:0000259" key="3">
    <source>
        <dbReference type="SMART" id="SM00822"/>
    </source>
</evidence>
<dbReference type="SUPFAM" id="SSF51735">
    <property type="entry name" value="NAD(P)-binding Rossmann-fold domains"/>
    <property type="match status" value="1"/>
</dbReference>
<feature type="domain" description="Ketoreductase" evidence="3">
    <location>
        <begin position="9"/>
        <end position="194"/>
    </location>
</feature>
<comment type="similarity">
    <text evidence="1 2">Belongs to the short-chain dehydrogenases/reductases (SDR) family.</text>
</comment>
<reference evidence="4 5" key="1">
    <citation type="submission" date="2017-08" db="EMBL/GenBank/DDBJ databases">
        <title>Infants hospitalized years apart are colonized by the same room-sourced microbial strains.</title>
        <authorList>
            <person name="Brooks B."/>
            <person name="Olm M.R."/>
            <person name="Firek B.A."/>
            <person name="Baker R."/>
            <person name="Thomas B.C."/>
            <person name="Morowitz M.J."/>
            <person name="Banfield J.F."/>
        </authorList>
    </citation>
    <scope>NUCLEOTIDE SEQUENCE [LARGE SCALE GENOMIC DNA]</scope>
    <source>
        <strain evidence="4">S2_003_000_R2_11</strain>
    </source>
</reference>
<organism evidence="4 5">
    <name type="scientific">Cereibacter sphaeroides</name>
    <name type="common">Rhodobacter sphaeroides</name>
    <dbReference type="NCBI Taxonomy" id="1063"/>
    <lineage>
        <taxon>Bacteria</taxon>
        <taxon>Pseudomonadati</taxon>
        <taxon>Pseudomonadota</taxon>
        <taxon>Alphaproteobacteria</taxon>
        <taxon>Rhodobacterales</taxon>
        <taxon>Paracoccaceae</taxon>
        <taxon>Cereibacter</taxon>
    </lineage>
</organism>
<dbReference type="Gene3D" id="3.40.50.720">
    <property type="entry name" value="NAD(P)-binding Rossmann-like Domain"/>
    <property type="match status" value="1"/>
</dbReference>
<dbReference type="GO" id="GO:0032787">
    <property type="term" value="P:monocarboxylic acid metabolic process"/>
    <property type="evidence" value="ECO:0007669"/>
    <property type="project" value="UniProtKB-ARBA"/>
</dbReference>
<dbReference type="PRINTS" id="PR00081">
    <property type="entry name" value="GDHRDH"/>
</dbReference>
<gene>
    <name evidence="4" type="ORF">DI533_16905</name>
</gene>
<dbReference type="PANTHER" id="PTHR42879">
    <property type="entry name" value="3-OXOACYL-(ACYL-CARRIER-PROTEIN) REDUCTASE"/>
    <property type="match status" value="1"/>
</dbReference>
<sequence length="254" mass="26548">MHTKDIRNTAALVTGASRGIGRAIALRLAADGFHVIAMDLPQQEAEGAALVAEIEAASGRATFLAGDVGNPDDIRRFTAEAIALAGDIRVLVNNAGVLSVASVDSLSSEEWDRMYDINMRGTFLVTQAMLPHLRGQDNARVINIASIGGKRGAPGQIHYCSSKAAVISFTQILAEEVAANGITVNAVCPGIIDTDMGRNNYRDADSLARVKAKTALGRVGLPEDVSGSVAFFAGPDSSFITGQALNVCGGILFH</sequence>
<dbReference type="Proteomes" id="UP000248975">
    <property type="component" value="Unassembled WGS sequence"/>
</dbReference>
<dbReference type="InterPro" id="IPR050259">
    <property type="entry name" value="SDR"/>
</dbReference>
<accession>A0A2W5UDN9</accession>
<protein>
    <submittedName>
        <fullName evidence="4">3-oxoacyl-ACP reductase</fullName>
    </submittedName>
</protein>
<dbReference type="PROSITE" id="PS00061">
    <property type="entry name" value="ADH_SHORT"/>
    <property type="match status" value="1"/>
</dbReference>
<name>A0A2W5UDN9_CERSP</name>
<dbReference type="Pfam" id="PF00106">
    <property type="entry name" value="adh_short"/>
    <property type="match status" value="1"/>
</dbReference>
<dbReference type="AlphaFoldDB" id="A0A2W5UDN9"/>
<dbReference type="InterPro" id="IPR020904">
    <property type="entry name" value="Sc_DH/Rdtase_CS"/>
</dbReference>
<dbReference type="NCBIfam" id="NF005559">
    <property type="entry name" value="PRK07231.1"/>
    <property type="match status" value="1"/>
</dbReference>
<dbReference type="NCBIfam" id="NF009466">
    <property type="entry name" value="PRK12826.1-2"/>
    <property type="match status" value="1"/>
</dbReference>
<dbReference type="InterPro" id="IPR057326">
    <property type="entry name" value="KR_dom"/>
</dbReference>
<dbReference type="EMBL" id="QFQS01000004">
    <property type="protein sequence ID" value="PZQ96120.1"/>
    <property type="molecule type" value="Genomic_DNA"/>
</dbReference>
<dbReference type="PRINTS" id="PR00080">
    <property type="entry name" value="SDRFAMILY"/>
</dbReference>
<dbReference type="InterPro" id="IPR002347">
    <property type="entry name" value="SDR_fam"/>
</dbReference>
<evidence type="ECO:0000313" key="5">
    <source>
        <dbReference type="Proteomes" id="UP000248975"/>
    </source>
</evidence>